<name>A0A8S5UDM9_9CAUD</name>
<accession>A0A8S5UDM9</accession>
<protein>
    <submittedName>
        <fullName evidence="1">Terminase small subunit</fullName>
    </submittedName>
</protein>
<dbReference type="Pfam" id="PF05119">
    <property type="entry name" value="Terminase_4"/>
    <property type="match status" value="1"/>
</dbReference>
<dbReference type="EMBL" id="BK016067">
    <property type="protein sequence ID" value="DAF92478.1"/>
    <property type="molecule type" value="Genomic_DNA"/>
</dbReference>
<evidence type="ECO:0000313" key="1">
    <source>
        <dbReference type="EMBL" id="DAF92478.1"/>
    </source>
</evidence>
<organism evidence="1">
    <name type="scientific">Siphoviridae sp. ctkhg5</name>
    <dbReference type="NCBI Taxonomy" id="2825643"/>
    <lineage>
        <taxon>Viruses</taxon>
        <taxon>Duplodnaviria</taxon>
        <taxon>Heunggongvirae</taxon>
        <taxon>Uroviricota</taxon>
        <taxon>Caudoviricetes</taxon>
    </lineage>
</organism>
<proteinExistence type="predicted"/>
<reference evidence="1" key="1">
    <citation type="journal article" date="2021" name="Proc. Natl. Acad. Sci. U.S.A.">
        <title>A Catalog of Tens of Thousands of Viruses from Human Metagenomes Reveals Hidden Associations with Chronic Diseases.</title>
        <authorList>
            <person name="Tisza M.J."/>
            <person name="Buck C.B."/>
        </authorList>
    </citation>
    <scope>NUCLEOTIDE SEQUENCE</scope>
    <source>
        <strain evidence="1">Ctkhg5</strain>
    </source>
</reference>
<sequence length="133" mass="14603">MPRKKASGLTKPANVANDPFKSAKWDEITSARTFSTSDVPALLLLVQWHAVAQQCIDDIDDVGQVAYQNKLGDLKALPQISTLKQASAEIRQLNKQLGINDAAEPEKKKTKQASMLQFVMNDRAKKAKRVNGG</sequence>
<dbReference type="InterPro" id="IPR006448">
    <property type="entry name" value="Phage_term_ssu_P27"/>
</dbReference>